<dbReference type="AlphaFoldDB" id="T0CIL2"/>
<keyword evidence="2" id="KW-1185">Reference proteome</keyword>
<dbReference type="RefSeq" id="WP_021295224.1">
    <property type="nucleotide sequence ID" value="NZ_AURB01000051.1"/>
</dbReference>
<accession>A0A9E7CRP3</accession>
<reference evidence="2" key="1">
    <citation type="journal article" date="2022" name="G3 (Bethesda)">
        <title>Unveiling the complete genome sequence of Alicyclobacillus acidoterrestris DSM 3922T, a taint-producing strain.</title>
        <authorList>
            <person name="Leonardo I.C."/>
            <person name="Barreto Crespo M.T."/>
            <person name="Gaspar F.B."/>
        </authorList>
    </citation>
    <scope>NUCLEOTIDE SEQUENCE [LARGE SCALE GENOMIC DNA]</scope>
    <source>
        <strain evidence="2">DSM 3922</strain>
    </source>
</reference>
<sequence length="66" mass="7779">MEGEKRKQVYFNLDADSDVYEEANTMQFSTEVKRWLRERVARKKALQIRTKPSELTIDTTKLGGDR</sequence>
<dbReference type="Proteomes" id="UP000829401">
    <property type="component" value="Chromosome"/>
</dbReference>
<organism evidence="1 2">
    <name type="scientific">Alicyclobacillus acidoterrestris (strain ATCC 49025 / DSM 3922 / CIP 106132 / NCIMB 13137 / GD3B)</name>
    <dbReference type="NCBI Taxonomy" id="1356854"/>
    <lineage>
        <taxon>Bacteria</taxon>
        <taxon>Bacillati</taxon>
        <taxon>Bacillota</taxon>
        <taxon>Bacilli</taxon>
        <taxon>Bacillales</taxon>
        <taxon>Alicyclobacillaceae</taxon>
        <taxon>Alicyclobacillus</taxon>
    </lineage>
</organism>
<name>T0CIL2_ALIAG</name>
<evidence type="ECO:0000313" key="2">
    <source>
        <dbReference type="Proteomes" id="UP000829401"/>
    </source>
</evidence>
<dbReference type="EMBL" id="CP080467">
    <property type="protein sequence ID" value="UNO48265.1"/>
    <property type="molecule type" value="Genomic_DNA"/>
</dbReference>
<dbReference type="STRING" id="1356854.N007_20105"/>
<gene>
    <name evidence="1" type="ORF">K1I37_16535</name>
</gene>
<protein>
    <submittedName>
        <fullName evidence="1">Uncharacterized protein</fullName>
    </submittedName>
</protein>
<proteinExistence type="predicted"/>
<accession>T0CIL2</accession>
<evidence type="ECO:0000313" key="1">
    <source>
        <dbReference type="EMBL" id="UNO48265.1"/>
    </source>
</evidence>
<dbReference type="KEGG" id="aaco:K1I37_16535"/>